<dbReference type="InterPro" id="IPR000700">
    <property type="entry name" value="PAS-assoc_C"/>
</dbReference>
<dbReference type="InterPro" id="IPR035919">
    <property type="entry name" value="EAL_sf"/>
</dbReference>
<dbReference type="Pfam" id="PF13185">
    <property type="entry name" value="GAF_2"/>
    <property type="match status" value="1"/>
</dbReference>
<dbReference type="Pfam" id="PF00990">
    <property type="entry name" value="GGDEF"/>
    <property type="match status" value="1"/>
</dbReference>
<dbReference type="OrthoDB" id="9804951at2"/>
<dbReference type="CDD" id="cd00130">
    <property type="entry name" value="PAS"/>
    <property type="match status" value="2"/>
</dbReference>
<keyword evidence="8" id="KW-1185">Reference proteome</keyword>
<dbReference type="NCBIfam" id="TIGR00254">
    <property type="entry name" value="GGDEF"/>
    <property type="match status" value="1"/>
</dbReference>
<dbReference type="SUPFAM" id="SSF141868">
    <property type="entry name" value="EAL domain-like"/>
    <property type="match status" value="1"/>
</dbReference>
<dbReference type="PANTHER" id="PTHR44757:SF2">
    <property type="entry name" value="BIOFILM ARCHITECTURE MAINTENANCE PROTEIN MBAA"/>
    <property type="match status" value="1"/>
</dbReference>
<evidence type="ECO:0000313" key="8">
    <source>
        <dbReference type="Proteomes" id="UP000192132"/>
    </source>
</evidence>
<evidence type="ECO:0000259" key="4">
    <source>
        <dbReference type="PROSITE" id="PS50113"/>
    </source>
</evidence>
<dbReference type="SUPFAM" id="SSF55073">
    <property type="entry name" value="Nucleotide cyclase"/>
    <property type="match status" value="1"/>
</dbReference>
<dbReference type="STRING" id="1907941.BKE30_03415"/>
<dbReference type="EMBL" id="MLCN01000008">
    <property type="protein sequence ID" value="ONG41504.1"/>
    <property type="molecule type" value="Genomic_DNA"/>
</dbReference>
<dbReference type="InterPro" id="IPR000014">
    <property type="entry name" value="PAS"/>
</dbReference>
<evidence type="ECO:0000259" key="3">
    <source>
        <dbReference type="PROSITE" id="PS50112"/>
    </source>
</evidence>
<dbReference type="Gene3D" id="3.30.70.270">
    <property type="match status" value="1"/>
</dbReference>
<dbReference type="FunFam" id="3.20.20.450:FF:000001">
    <property type="entry name" value="Cyclic di-GMP phosphodiesterase yahA"/>
    <property type="match status" value="1"/>
</dbReference>
<organism evidence="7 8">
    <name type="scientific">Alkanindiges hydrocarboniclasticus</name>
    <dbReference type="NCBI Taxonomy" id="1907941"/>
    <lineage>
        <taxon>Bacteria</taxon>
        <taxon>Pseudomonadati</taxon>
        <taxon>Pseudomonadota</taxon>
        <taxon>Gammaproteobacteria</taxon>
        <taxon>Moraxellales</taxon>
        <taxon>Moraxellaceae</taxon>
        <taxon>Alkanindiges</taxon>
    </lineage>
</organism>
<keyword evidence="2" id="KW-0973">c-di-GMP</keyword>
<sequence length="854" mass="97756">MNRYDDQDTYHIFNLIGQHTELKLILDTVSRWLESRIPDALVTIMLYSEHDQTLRLTTGKQHFSEQYCTAIDQLKIGPHQGTCGAAAFLRTLVISENLRQDPNWQPYQDLLKTEGLSTCWSTPIISAGGVLYGTFAAYYRTPQKPDEQHIRLLQQAAVWVALAIELDYERQRRLAMTEKYSSFYTYHPDVIFELDQQGYIVSTNITARKITGYSEEQIQGRHFNDFLPAEYHALADSVFEQVLQGHAQHYEMPGYHASGEIMWFDLTNLPIKQNQQVTGVFGIARDITLRRKNQENLRLLERGVSASSNGIIITDASEELLIVYVNPAFLTMTGYSREEVIGQPCRFLQVPETELHKIALINQAVREQKEFQISIKNYRKDGSWFWSRLMLGPVFDKEGNCTHFLGIQEDITQQRIHEDYIAHQHTHDQLTDLPNRQTFEGLLQQAYEAQPDSLQPLTLFYIDLDDFQSMNDSLGHVIGDQIIKSVSERLQGLLQQADVLSRFNGDEFVLLMIGLHDQKSGIAVAEKILNIFSQPFQINSHKIHLSVSIGIVANNSSIQRSSELLNQAIMAMKEAKNQGRNTWHWYEETSKKMAPEMDYSYLRLELMEALREEQFSLFYQPLIDPVTGLVKGVEALIRWFHPERGYIFPDVFIPLAERTGQIIAIGQWVLKKACRDIAEWNRTHQSQLTVSVNISPLQFRRTGFLQELEYALTISELPAELLKIEITEGMVIIGADRAIEILKSIRNLGVQVAIDDFGTGYSSLSYLRRLPINQIKLDRSFIEHLTENDQDAAIVQSIIHLAHQLDLEVVAEGVETLKQASFLHQQGCDLVQGYFYARPAPLSDLKLTYIALAD</sequence>
<dbReference type="SMART" id="SM00086">
    <property type="entry name" value="PAC"/>
    <property type="match status" value="2"/>
</dbReference>
<name>A0A1S8CWW1_9GAMM</name>
<dbReference type="RefSeq" id="WP_076877262.1">
    <property type="nucleotide sequence ID" value="NZ_MLCN01000008.1"/>
</dbReference>
<dbReference type="InterPro" id="IPR029787">
    <property type="entry name" value="Nucleotide_cyclase"/>
</dbReference>
<dbReference type="Gene3D" id="3.30.450.40">
    <property type="match status" value="1"/>
</dbReference>
<accession>A0A1S8CWW1</accession>
<dbReference type="PROSITE" id="PS50887">
    <property type="entry name" value="GGDEF"/>
    <property type="match status" value="1"/>
</dbReference>
<evidence type="ECO:0000256" key="1">
    <source>
        <dbReference type="ARBA" id="ARBA00012282"/>
    </source>
</evidence>
<dbReference type="InterPro" id="IPR013656">
    <property type="entry name" value="PAS_4"/>
</dbReference>
<dbReference type="InterPro" id="IPR052155">
    <property type="entry name" value="Biofilm_reg_signaling"/>
</dbReference>
<dbReference type="SUPFAM" id="SSF55785">
    <property type="entry name" value="PYP-like sensor domain (PAS domain)"/>
    <property type="match status" value="2"/>
</dbReference>
<protein>
    <recommendedName>
        <fullName evidence="1">cyclic-guanylate-specific phosphodiesterase</fullName>
        <ecNumber evidence="1">3.1.4.52</ecNumber>
    </recommendedName>
</protein>
<feature type="domain" description="PAC" evidence="4">
    <location>
        <begin position="248"/>
        <end position="299"/>
    </location>
</feature>
<dbReference type="InterPro" id="IPR000160">
    <property type="entry name" value="GGDEF_dom"/>
</dbReference>
<evidence type="ECO:0000259" key="5">
    <source>
        <dbReference type="PROSITE" id="PS50883"/>
    </source>
</evidence>
<dbReference type="InterPro" id="IPR029016">
    <property type="entry name" value="GAF-like_dom_sf"/>
</dbReference>
<feature type="domain" description="EAL" evidence="5">
    <location>
        <begin position="599"/>
        <end position="853"/>
    </location>
</feature>
<dbReference type="Pfam" id="PF08448">
    <property type="entry name" value="PAS_4"/>
    <property type="match status" value="1"/>
</dbReference>
<dbReference type="Proteomes" id="UP000192132">
    <property type="component" value="Unassembled WGS sequence"/>
</dbReference>
<dbReference type="InterPro" id="IPR001633">
    <property type="entry name" value="EAL_dom"/>
</dbReference>
<dbReference type="SMART" id="SM00267">
    <property type="entry name" value="GGDEF"/>
    <property type="match status" value="1"/>
</dbReference>
<dbReference type="CDD" id="cd01948">
    <property type="entry name" value="EAL"/>
    <property type="match status" value="1"/>
</dbReference>
<dbReference type="Gene3D" id="3.30.450.20">
    <property type="entry name" value="PAS domain"/>
    <property type="match status" value="2"/>
</dbReference>
<evidence type="ECO:0000256" key="2">
    <source>
        <dbReference type="ARBA" id="ARBA00022636"/>
    </source>
</evidence>
<feature type="domain" description="PAS" evidence="3">
    <location>
        <begin position="296"/>
        <end position="368"/>
    </location>
</feature>
<feature type="domain" description="PAS" evidence="3">
    <location>
        <begin position="176"/>
        <end position="246"/>
    </location>
</feature>
<dbReference type="AlphaFoldDB" id="A0A1S8CWW1"/>
<reference evidence="7 8" key="1">
    <citation type="submission" date="2016-10" db="EMBL/GenBank/DDBJ databases">
        <title>Draft Genome sequence of Alkanindiges sp. strain H1.</title>
        <authorList>
            <person name="Subhash Y."/>
            <person name="Lee S."/>
        </authorList>
    </citation>
    <scope>NUCLEOTIDE SEQUENCE [LARGE SCALE GENOMIC DNA]</scope>
    <source>
        <strain evidence="7 8">H1</strain>
    </source>
</reference>
<dbReference type="NCBIfam" id="TIGR00229">
    <property type="entry name" value="sensory_box"/>
    <property type="match status" value="2"/>
</dbReference>
<dbReference type="CDD" id="cd01949">
    <property type="entry name" value="GGDEF"/>
    <property type="match status" value="1"/>
</dbReference>
<feature type="domain" description="PAC" evidence="4">
    <location>
        <begin position="369"/>
        <end position="423"/>
    </location>
</feature>
<dbReference type="SUPFAM" id="SSF55781">
    <property type="entry name" value="GAF domain-like"/>
    <property type="match status" value="1"/>
</dbReference>
<evidence type="ECO:0000313" key="7">
    <source>
        <dbReference type="EMBL" id="ONG41504.1"/>
    </source>
</evidence>
<dbReference type="PROSITE" id="PS50883">
    <property type="entry name" value="EAL"/>
    <property type="match status" value="1"/>
</dbReference>
<dbReference type="InterPro" id="IPR043128">
    <property type="entry name" value="Rev_trsase/Diguanyl_cyclase"/>
</dbReference>
<evidence type="ECO:0000259" key="6">
    <source>
        <dbReference type="PROSITE" id="PS50887"/>
    </source>
</evidence>
<feature type="domain" description="GGDEF" evidence="6">
    <location>
        <begin position="455"/>
        <end position="588"/>
    </location>
</feature>
<dbReference type="GO" id="GO:0071111">
    <property type="term" value="F:cyclic-guanylate-specific phosphodiesterase activity"/>
    <property type="evidence" value="ECO:0007669"/>
    <property type="project" value="UniProtKB-EC"/>
</dbReference>
<dbReference type="InterPro" id="IPR035965">
    <property type="entry name" value="PAS-like_dom_sf"/>
</dbReference>
<dbReference type="EC" id="3.1.4.52" evidence="1"/>
<proteinExistence type="predicted"/>
<dbReference type="PROSITE" id="PS50113">
    <property type="entry name" value="PAC"/>
    <property type="match status" value="2"/>
</dbReference>
<dbReference type="PROSITE" id="PS50112">
    <property type="entry name" value="PAS"/>
    <property type="match status" value="2"/>
</dbReference>
<dbReference type="InterPro" id="IPR012226">
    <property type="entry name" value="Diguanyl_cyclase/Pdiesterase"/>
</dbReference>
<dbReference type="Gene3D" id="3.20.20.450">
    <property type="entry name" value="EAL domain"/>
    <property type="match status" value="1"/>
</dbReference>
<gene>
    <name evidence="7" type="ORF">BKE30_03415</name>
</gene>
<dbReference type="Pfam" id="PF00563">
    <property type="entry name" value="EAL"/>
    <property type="match status" value="1"/>
</dbReference>
<dbReference type="PANTHER" id="PTHR44757">
    <property type="entry name" value="DIGUANYLATE CYCLASE DGCP"/>
    <property type="match status" value="1"/>
</dbReference>
<dbReference type="InterPro" id="IPR003018">
    <property type="entry name" value="GAF"/>
</dbReference>
<dbReference type="Pfam" id="PF13426">
    <property type="entry name" value="PAS_9"/>
    <property type="match status" value="1"/>
</dbReference>
<dbReference type="SMART" id="SM00091">
    <property type="entry name" value="PAS"/>
    <property type="match status" value="2"/>
</dbReference>
<dbReference type="PIRSF" id="PIRSF005925">
    <property type="entry name" value="Dos"/>
    <property type="match status" value="1"/>
</dbReference>
<dbReference type="SMART" id="SM00052">
    <property type="entry name" value="EAL"/>
    <property type="match status" value="1"/>
</dbReference>
<comment type="caution">
    <text evidence="7">The sequence shown here is derived from an EMBL/GenBank/DDBJ whole genome shotgun (WGS) entry which is preliminary data.</text>
</comment>
<dbReference type="InterPro" id="IPR001610">
    <property type="entry name" value="PAC"/>
</dbReference>